<reference evidence="2" key="4">
    <citation type="submission" date="2025-08" db="UniProtKB">
        <authorList>
            <consortium name="Ensembl"/>
        </authorList>
    </citation>
    <scope>IDENTIFICATION</scope>
</reference>
<dbReference type="PANTHER" id="PTHR35257:SF1">
    <property type="entry name" value="TRANSMEMBRANE PROTEIN 82"/>
    <property type="match status" value="1"/>
</dbReference>
<reference evidence="3" key="1">
    <citation type="journal article" date="2006" name="Science">
        <title>Ancient noncoding elements conserved in the human genome.</title>
        <authorList>
            <person name="Venkatesh B."/>
            <person name="Kirkness E.F."/>
            <person name="Loh Y.H."/>
            <person name="Halpern A.L."/>
            <person name="Lee A.P."/>
            <person name="Johnson J."/>
            <person name="Dandona N."/>
            <person name="Viswanathan L.D."/>
            <person name="Tay A."/>
            <person name="Venter J.C."/>
            <person name="Strausberg R.L."/>
            <person name="Brenner S."/>
        </authorList>
    </citation>
    <scope>NUCLEOTIDE SEQUENCE [LARGE SCALE GENOMIC DNA]</scope>
</reference>
<sequence>MCVCFPGGVWCPGLPAVSVFPGLWHDSQPELPERECPPLHVQPGAEHGPGRAAGLVPGEAGETRDHHVPAPQHRALLRGLPLAPHHLAPSPRAARTRHEDRLRCGRRGRHLPHQQRLPHGLRGPALLDTIDHLLHPLGHLHARWGSLPPSLWSVLWLGWGGGPAGGLGRLEWGVGGRRARVGGGWVVVGEEIRTRLFVLLAEEQKQKSSEQSCIQTVCVRMGGLLILTLTVGRWVDVLHVLLSLLGELWCLIRVANMLEVCRLQEAIELQGRGGTRQLSTERRSRVSNTPKPGALGDSD</sequence>
<dbReference type="GeneTree" id="ENSGT00500000045021"/>
<reference evidence="3" key="3">
    <citation type="journal article" date="2014" name="Nature">
        <title>Elephant shark genome provides unique insights into gnathostome evolution.</title>
        <authorList>
            <consortium name="International Elephant Shark Genome Sequencing Consortium"/>
            <person name="Venkatesh B."/>
            <person name="Lee A.P."/>
            <person name="Ravi V."/>
            <person name="Maurya A.K."/>
            <person name="Lian M.M."/>
            <person name="Swann J.B."/>
            <person name="Ohta Y."/>
            <person name="Flajnik M.F."/>
            <person name="Sutoh Y."/>
            <person name="Kasahara M."/>
            <person name="Hoon S."/>
            <person name="Gangu V."/>
            <person name="Roy S.W."/>
            <person name="Irimia M."/>
            <person name="Korzh V."/>
            <person name="Kondrychyn I."/>
            <person name="Lim Z.W."/>
            <person name="Tay B.H."/>
            <person name="Tohari S."/>
            <person name="Kong K.W."/>
            <person name="Ho S."/>
            <person name="Lorente-Galdos B."/>
            <person name="Quilez J."/>
            <person name="Marques-Bonet T."/>
            <person name="Raney B.J."/>
            <person name="Ingham P.W."/>
            <person name="Tay A."/>
            <person name="Hillier L.W."/>
            <person name="Minx P."/>
            <person name="Boehm T."/>
            <person name="Wilson R.K."/>
            <person name="Brenner S."/>
            <person name="Warren W.C."/>
        </authorList>
    </citation>
    <scope>NUCLEOTIDE SEQUENCE [LARGE SCALE GENOMIC DNA]</scope>
</reference>
<dbReference type="Pfam" id="PF15816">
    <property type="entry name" value="TMEM82"/>
    <property type="match status" value="1"/>
</dbReference>
<keyword evidence="3" id="KW-1185">Reference proteome</keyword>
<dbReference type="AlphaFoldDB" id="A0A4W3J2E3"/>
<reference evidence="2" key="5">
    <citation type="submission" date="2025-09" db="UniProtKB">
        <authorList>
            <consortium name="Ensembl"/>
        </authorList>
    </citation>
    <scope>IDENTIFICATION</scope>
</reference>
<dbReference type="InterPro" id="IPR031648">
    <property type="entry name" value="TMEM82"/>
</dbReference>
<accession>A0A4W3J2E3</accession>
<feature type="region of interest" description="Disordered" evidence="1">
    <location>
        <begin position="275"/>
        <end position="299"/>
    </location>
</feature>
<evidence type="ECO:0000313" key="2">
    <source>
        <dbReference type="Ensembl" id="ENSCMIP00000036147.1"/>
    </source>
</evidence>
<evidence type="ECO:0000313" key="3">
    <source>
        <dbReference type="Proteomes" id="UP000314986"/>
    </source>
</evidence>
<organism evidence="2 3">
    <name type="scientific">Callorhinchus milii</name>
    <name type="common">Ghost shark</name>
    <dbReference type="NCBI Taxonomy" id="7868"/>
    <lineage>
        <taxon>Eukaryota</taxon>
        <taxon>Metazoa</taxon>
        <taxon>Chordata</taxon>
        <taxon>Craniata</taxon>
        <taxon>Vertebrata</taxon>
        <taxon>Chondrichthyes</taxon>
        <taxon>Holocephali</taxon>
        <taxon>Chimaeriformes</taxon>
        <taxon>Callorhinchidae</taxon>
        <taxon>Callorhinchus</taxon>
    </lineage>
</organism>
<feature type="region of interest" description="Disordered" evidence="1">
    <location>
        <begin position="42"/>
        <end position="66"/>
    </location>
</feature>
<protein>
    <submittedName>
        <fullName evidence="2">Transmembrane protein 82</fullName>
    </submittedName>
</protein>
<dbReference type="Proteomes" id="UP000314986">
    <property type="component" value="Unassembled WGS sequence"/>
</dbReference>
<name>A0A4W3J2E3_CALMI</name>
<gene>
    <name evidence="2" type="primary">tmem82</name>
</gene>
<proteinExistence type="predicted"/>
<dbReference type="PANTHER" id="PTHR35257">
    <property type="entry name" value="TRANSMEMBRANE PROTEIN 82"/>
    <property type="match status" value="1"/>
</dbReference>
<evidence type="ECO:0000256" key="1">
    <source>
        <dbReference type="SAM" id="MobiDB-lite"/>
    </source>
</evidence>
<dbReference type="Ensembl" id="ENSCMIT00000036680.1">
    <property type="protein sequence ID" value="ENSCMIP00000036147.1"/>
    <property type="gene ID" value="ENSCMIG00000015282.1"/>
</dbReference>
<reference evidence="3" key="2">
    <citation type="journal article" date="2007" name="PLoS Biol.">
        <title>Survey sequencing and comparative analysis of the elephant shark (Callorhinchus milii) genome.</title>
        <authorList>
            <person name="Venkatesh B."/>
            <person name="Kirkness E.F."/>
            <person name="Loh Y.H."/>
            <person name="Halpern A.L."/>
            <person name="Lee A.P."/>
            <person name="Johnson J."/>
            <person name="Dandona N."/>
            <person name="Viswanathan L.D."/>
            <person name="Tay A."/>
            <person name="Venter J.C."/>
            <person name="Strausberg R.L."/>
            <person name="Brenner S."/>
        </authorList>
    </citation>
    <scope>NUCLEOTIDE SEQUENCE [LARGE SCALE GENOMIC DNA]</scope>
</reference>